<dbReference type="PANTHER" id="PTHR43736">
    <property type="entry name" value="ADP-RIBOSE PYROPHOSPHATASE"/>
    <property type="match status" value="1"/>
</dbReference>
<dbReference type="InterPro" id="IPR036388">
    <property type="entry name" value="WH-like_DNA-bd_sf"/>
</dbReference>
<feature type="compositionally biased region" description="Low complexity" evidence="1">
    <location>
        <begin position="249"/>
        <end position="271"/>
    </location>
</feature>
<dbReference type="Proteomes" id="UP000274909">
    <property type="component" value="Unassembled WGS sequence"/>
</dbReference>
<dbReference type="RefSeq" id="WP_127050787.1">
    <property type="nucleotide sequence ID" value="NZ_RZGZ01000003.1"/>
</dbReference>
<evidence type="ECO:0000313" key="4">
    <source>
        <dbReference type="Proteomes" id="UP000274909"/>
    </source>
</evidence>
<dbReference type="InterPro" id="IPR054105">
    <property type="entry name" value="WHD_NrtR"/>
</dbReference>
<dbReference type="Gene3D" id="1.10.10.10">
    <property type="entry name" value="Winged helix-like DNA-binding domain superfamily/Winged helix DNA-binding domain"/>
    <property type="match status" value="1"/>
</dbReference>
<dbReference type="SUPFAM" id="SSF55811">
    <property type="entry name" value="Nudix"/>
    <property type="match status" value="1"/>
</dbReference>
<evidence type="ECO:0000256" key="1">
    <source>
        <dbReference type="SAM" id="MobiDB-lite"/>
    </source>
</evidence>
<name>A0A3S0VSD5_9MICO</name>
<protein>
    <submittedName>
        <fullName evidence="3">NUDIX domain-containing protein</fullName>
    </submittedName>
</protein>
<dbReference type="PANTHER" id="PTHR43736:SF4">
    <property type="entry name" value="SLR1690 PROTEIN"/>
    <property type="match status" value="1"/>
</dbReference>
<dbReference type="OrthoDB" id="9786141at2"/>
<dbReference type="InterPro" id="IPR015797">
    <property type="entry name" value="NUDIX_hydrolase-like_dom_sf"/>
</dbReference>
<dbReference type="EMBL" id="RZGZ01000003">
    <property type="protein sequence ID" value="RUQ99225.1"/>
    <property type="molecule type" value="Genomic_DNA"/>
</dbReference>
<evidence type="ECO:0000259" key="2">
    <source>
        <dbReference type="PROSITE" id="PS51462"/>
    </source>
</evidence>
<dbReference type="Pfam" id="PF00293">
    <property type="entry name" value="NUDIX"/>
    <property type="match status" value="1"/>
</dbReference>
<dbReference type="CDD" id="cd18873">
    <property type="entry name" value="NUDIX_NadM_like"/>
    <property type="match status" value="1"/>
</dbReference>
<dbReference type="InterPro" id="IPR036390">
    <property type="entry name" value="WH_DNA-bd_sf"/>
</dbReference>
<dbReference type="InterPro" id="IPR000086">
    <property type="entry name" value="NUDIX_hydrolase_dom"/>
</dbReference>
<feature type="region of interest" description="Disordered" evidence="1">
    <location>
        <begin position="224"/>
        <end position="286"/>
    </location>
</feature>
<dbReference type="Pfam" id="PF21906">
    <property type="entry name" value="WHD_NrtR"/>
    <property type="match status" value="1"/>
</dbReference>
<dbReference type="Gene3D" id="3.90.79.10">
    <property type="entry name" value="Nucleoside Triphosphate Pyrophosphohydrolase"/>
    <property type="match status" value="1"/>
</dbReference>
<proteinExistence type="predicted"/>
<dbReference type="PROSITE" id="PS51462">
    <property type="entry name" value="NUDIX"/>
    <property type="match status" value="1"/>
</dbReference>
<reference evidence="3 4" key="1">
    <citation type="submission" date="2018-12" db="EMBL/GenBank/DDBJ databases">
        <authorList>
            <person name="Li F."/>
        </authorList>
    </citation>
    <scope>NUCLEOTIDE SEQUENCE [LARGE SCALE GENOMIC DNA]</scope>
    <source>
        <strain evidence="3 4">EGI 6500705</strain>
    </source>
</reference>
<accession>A0A3S0VSD5</accession>
<keyword evidence="4" id="KW-1185">Reference proteome</keyword>
<organism evidence="3 4">
    <name type="scientific">Labedella endophytica</name>
    <dbReference type="NCBI Taxonomy" id="1523160"/>
    <lineage>
        <taxon>Bacteria</taxon>
        <taxon>Bacillati</taxon>
        <taxon>Actinomycetota</taxon>
        <taxon>Actinomycetes</taxon>
        <taxon>Micrococcales</taxon>
        <taxon>Microbacteriaceae</taxon>
        <taxon>Labedella</taxon>
    </lineage>
</organism>
<dbReference type="AlphaFoldDB" id="A0A3S0VSD5"/>
<dbReference type="SUPFAM" id="SSF46785">
    <property type="entry name" value="Winged helix' DNA-binding domain"/>
    <property type="match status" value="1"/>
</dbReference>
<sequence length="286" mass="31535">MTTTREHDRPGSASLAVSTVIFALRSDEGIAAENDEPTIWLPLVRRIRDPYDGRWALPGGPLGHEEGLADAAARSLSETTGLTSRYLEQLYAFGDVDRSPGERVVSIVYWALVDGEEARRAQIGQNVRWFPADRLPRLAFDHNTIVDYALWRLRTKMEYSDIARSLLGETFTLSELRAVHEAVLRRRLDPANFRRQIDAQGRIEATGESRRSGAHRPARLYRYAADDATGPPSPYAITPDSINPDSINPDSIAPDSITSDSITSDTINPDSAPALPTPLTTNGDPS</sequence>
<comment type="caution">
    <text evidence="3">The sequence shown here is derived from an EMBL/GenBank/DDBJ whole genome shotgun (WGS) entry which is preliminary data.</text>
</comment>
<gene>
    <name evidence="3" type="ORF">ELQ94_13040</name>
</gene>
<feature type="domain" description="Nudix hydrolase" evidence="2">
    <location>
        <begin position="23"/>
        <end position="154"/>
    </location>
</feature>
<evidence type="ECO:0000313" key="3">
    <source>
        <dbReference type="EMBL" id="RUQ99225.1"/>
    </source>
</evidence>